<feature type="domain" description="Protein NO VEIN C-terminal" evidence="1">
    <location>
        <begin position="268"/>
        <end position="349"/>
    </location>
</feature>
<keyword evidence="4" id="KW-1185">Reference proteome</keyword>
<dbReference type="STRING" id="709839.TSA66_23020"/>
<name>A0A0C1YR24_9BURK</name>
<dbReference type="Pfam" id="PF13020">
    <property type="entry name" value="NOV_C"/>
    <property type="match status" value="1"/>
</dbReference>
<evidence type="ECO:0000313" key="4">
    <source>
        <dbReference type="Proteomes" id="UP000031572"/>
    </source>
</evidence>
<reference evidence="3 4" key="1">
    <citation type="submission" date="2014-12" db="EMBL/GenBank/DDBJ databases">
        <title>Denitrispirillum autotrophicum gen. nov., sp. nov., Denitrifying, Facultatively Autotrophic Bacteria Isolated from Rice Paddy Soil.</title>
        <authorList>
            <person name="Ishii S."/>
            <person name="Ashida N."/>
            <person name="Ohno H."/>
            <person name="Otsuka S."/>
            <person name="Yokota A."/>
            <person name="Senoo K."/>
        </authorList>
    </citation>
    <scope>NUCLEOTIDE SEQUENCE [LARGE SCALE GENOMIC DNA]</scope>
    <source>
        <strain evidence="3 4">TSA66</strain>
    </source>
</reference>
<dbReference type="InterPro" id="IPR024975">
    <property type="entry name" value="NOV_C"/>
</dbReference>
<organism evidence="3 4">
    <name type="scientific">Noviherbaspirillum autotrophicum</name>
    <dbReference type="NCBI Taxonomy" id="709839"/>
    <lineage>
        <taxon>Bacteria</taxon>
        <taxon>Pseudomonadati</taxon>
        <taxon>Pseudomonadota</taxon>
        <taxon>Betaproteobacteria</taxon>
        <taxon>Burkholderiales</taxon>
        <taxon>Oxalobacteraceae</taxon>
        <taxon>Noviherbaspirillum</taxon>
    </lineage>
</organism>
<comment type="caution">
    <text evidence="3">The sequence shown here is derived from an EMBL/GenBank/DDBJ whole genome shotgun (WGS) entry which is preliminary data.</text>
</comment>
<sequence length="374" mass="42143">MSFGDINSQHVVAALREFDNLGRTAFLTKYGFGKSREYMLRDPATGNLYDSKAIVGAAYGYAFPESGPLRAEDFSGGEATVERKLTELGFEVVRVGQDWSPDEVALAVADYFEMLQKESKGLGYSKSEHNEHLRRRLKTRSKASIELKHQNISAVLDQLGLPYIQGYKPRTNLQELLRNTVLEYIGKRSDSLIKVVDGFEEQTDAGNKQYLGALVDVPQVERLAAARKTLRLPRKFDFAARDESNRMLGNSGESWVVGYEECRVIQEMRPDLVSKIDWVSKRLGDGAGYDILSFESNDTERYIEVKTTNGGSLTPFVVSRNELEFSEEIGERFCLYRLFDFSNAPKLFILRGSLSASLTLDAMDYRARLKSVAL</sequence>
<evidence type="ECO:0000259" key="2">
    <source>
        <dbReference type="Pfam" id="PF26345"/>
    </source>
</evidence>
<accession>A0A0C1YR24</accession>
<feature type="domain" description="ScoMcrA-like N-terminal head" evidence="2">
    <location>
        <begin position="5"/>
        <end position="93"/>
    </location>
</feature>
<dbReference type="Pfam" id="PF26345">
    <property type="entry name" value="ScoMcrA_N"/>
    <property type="match status" value="1"/>
</dbReference>
<dbReference type="RefSeq" id="WP_040041689.1">
    <property type="nucleotide sequence ID" value="NZ_JWJG01000028.1"/>
</dbReference>
<dbReference type="AlphaFoldDB" id="A0A0C1YR24"/>
<dbReference type="OrthoDB" id="9802640at2"/>
<dbReference type="InterPro" id="IPR058807">
    <property type="entry name" value="ScoMcrA_N"/>
</dbReference>
<evidence type="ECO:0000259" key="1">
    <source>
        <dbReference type="Pfam" id="PF13020"/>
    </source>
</evidence>
<evidence type="ECO:0000313" key="3">
    <source>
        <dbReference type="EMBL" id="KIF83057.1"/>
    </source>
</evidence>
<protein>
    <submittedName>
        <fullName evidence="3">Uncharacterized protein</fullName>
    </submittedName>
</protein>
<gene>
    <name evidence="3" type="ORF">TSA66_23020</name>
</gene>
<proteinExistence type="predicted"/>
<dbReference type="Proteomes" id="UP000031572">
    <property type="component" value="Unassembled WGS sequence"/>
</dbReference>
<dbReference type="EMBL" id="JWJG01000028">
    <property type="protein sequence ID" value="KIF83057.1"/>
    <property type="molecule type" value="Genomic_DNA"/>
</dbReference>